<comment type="caution">
    <text evidence="2">The sequence shown here is derived from an EMBL/GenBank/DDBJ whole genome shotgun (WGS) entry which is preliminary data.</text>
</comment>
<sequence length="242" mass="27019">MGITFTGGAVLILLPVALIISVAGTQPYEKYDNEAIQKNGIEKNAKITYIQTMQNVSENGEHPVTISYEYENNGSVVKDKFETFDLEKISGLAVGNEIKVLSYKNQSVIKNLKPFSFPFGVFFILPGIFGLMGVIFLFIGFFPALKKFNLYKTGIIRDANVVSISSHNGTTTFRTFQSKFLVNYYFSDGLGNKIFGNSTTTDFLLVNEKKAGDTVKIFVDESDQTKTCLVPRLEAMKYNWSI</sequence>
<evidence type="ECO:0000313" key="2">
    <source>
        <dbReference type="EMBL" id="PWK77584.1"/>
    </source>
</evidence>
<keyword evidence="1" id="KW-1133">Transmembrane helix</keyword>
<organism evidence="2 3">
    <name type="scientific">Mucilaginibacter oryzae</name>
    <dbReference type="NCBI Taxonomy" id="468058"/>
    <lineage>
        <taxon>Bacteria</taxon>
        <taxon>Pseudomonadati</taxon>
        <taxon>Bacteroidota</taxon>
        <taxon>Sphingobacteriia</taxon>
        <taxon>Sphingobacteriales</taxon>
        <taxon>Sphingobacteriaceae</taxon>
        <taxon>Mucilaginibacter</taxon>
    </lineage>
</organism>
<proteinExistence type="predicted"/>
<dbReference type="EMBL" id="QGHA01000004">
    <property type="protein sequence ID" value="PWK77584.1"/>
    <property type="molecule type" value="Genomic_DNA"/>
</dbReference>
<protein>
    <recommendedName>
        <fullName evidence="4">DUF3592 domain-containing protein</fullName>
    </recommendedName>
</protein>
<reference evidence="2 3" key="1">
    <citation type="submission" date="2018-05" db="EMBL/GenBank/DDBJ databases">
        <title>Genomic Encyclopedia of Archaeal and Bacterial Type Strains, Phase II (KMG-II): from individual species to whole genera.</title>
        <authorList>
            <person name="Goeker M."/>
        </authorList>
    </citation>
    <scope>NUCLEOTIDE SEQUENCE [LARGE SCALE GENOMIC DNA]</scope>
    <source>
        <strain evidence="2 3">DSM 19975</strain>
    </source>
</reference>
<evidence type="ECO:0000313" key="3">
    <source>
        <dbReference type="Proteomes" id="UP000245678"/>
    </source>
</evidence>
<evidence type="ECO:0000256" key="1">
    <source>
        <dbReference type="SAM" id="Phobius"/>
    </source>
</evidence>
<dbReference type="AlphaFoldDB" id="A0A316H991"/>
<keyword evidence="1" id="KW-0472">Membrane</keyword>
<keyword evidence="1" id="KW-0812">Transmembrane</keyword>
<evidence type="ECO:0008006" key="4">
    <source>
        <dbReference type="Google" id="ProtNLM"/>
    </source>
</evidence>
<dbReference type="Proteomes" id="UP000245678">
    <property type="component" value="Unassembled WGS sequence"/>
</dbReference>
<name>A0A316H991_9SPHI</name>
<keyword evidence="3" id="KW-1185">Reference proteome</keyword>
<feature type="transmembrane region" description="Helical" evidence="1">
    <location>
        <begin position="115"/>
        <end position="142"/>
    </location>
</feature>
<accession>A0A316H991</accession>
<gene>
    <name evidence="2" type="ORF">LX99_02461</name>
</gene>